<dbReference type="Gene3D" id="2.30.42.10">
    <property type="match status" value="1"/>
</dbReference>
<evidence type="ECO:0000256" key="6">
    <source>
        <dbReference type="ARBA" id="ARBA00022692"/>
    </source>
</evidence>
<dbReference type="NCBIfam" id="TIGR01713">
    <property type="entry name" value="typeII_sec_gspC"/>
    <property type="match status" value="1"/>
</dbReference>
<keyword evidence="3" id="KW-0813">Transport</keyword>
<protein>
    <submittedName>
        <fullName evidence="13">Type II secretion system protein GspC</fullName>
    </submittedName>
</protein>
<sequence>MTELSEQLQKLPQQNIAKVISALLLCYIAYLLAQFTWLVAADNKIASPIIAKYNTSANDNSHDVNVSVISQLNLFGKYSEQKTIEEVKVQDAPETKLRLTLTGTVASDDVTIAAAIIENNGKQETYGIGDKITGTRAVLDSVATDRVLIKQSGRLETLMLDGFDYNKRQTHSVNRTSERKPSRGIVKPSPSNGPQVLDQRDNKILSRTAMQLKSDINNDPGKITDYLKIIPKRENGDIIGYQLMPGKAPEFFQSSGLKSGDVAVQMNGLDLTIPSEAAQALQALKEEQEISLLVDRSGEMTEILFSIQ</sequence>
<evidence type="ECO:0000256" key="3">
    <source>
        <dbReference type="ARBA" id="ARBA00022448"/>
    </source>
</evidence>
<dbReference type="InterPro" id="IPR036034">
    <property type="entry name" value="PDZ_sf"/>
</dbReference>
<keyword evidence="14" id="KW-1185">Reference proteome</keyword>
<keyword evidence="9 11" id="KW-0472">Membrane</keyword>
<evidence type="ECO:0000313" key="13">
    <source>
        <dbReference type="EMBL" id="MDT0603980.1"/>
    </source>
</evidence>
<comment type="caution">
    <text evidence="13">The sequence shown here is derived from an EMBL/GenBank/DDBJ whole genome shotgun (WGS) entry which is preliminary data.</text>
</comment>
<comment type="similarity">
    <text evidence="2">Belongs to the GSP C family.</text>
</comment>
<dbReference type="RefSeq" id="WP_311581312.1">
    <property type="nucleotide sequence ID" value="NZ_JAVRIF010000005.1"/>
</dbReference>
<keyword evidence="5" id="KW-0997">Cell inner membrane</keyword>
<evidence type="ECO:0000256" key="1">
    <source>
        <dbReference type="ARBA" id="ARBA00004533"/>
    </source>
</evidence>
<dbReference type="Gene3D" id="2.30.30.830">
    <property type="match status" value="1"/>
</dbReference>
<proteinExistence type="inferred from homology"/>
<evidence type="ECO:0000256" key="4">
    <source>
        <dbReference type="ARBA" id="ARBA00022475"/>
    </source>
</evidence>
<dbReference type="SUPFAM" id="SSF50156">
    <property type="entry name" value="PDZ domain-like"/>
    <property type="match status" value="1"/>
</dbReference>
<evidence type="ECO:0000256" key="7">
    <source>
        <dbReference type="ARBA" id="ARBA00022927"/>
    </source>
</evidence>
<keyword evidence="8 11" id="KW-1133">Transmembrane helix</keyword>
<comment type="subcellular location">
    <subcellularLocation>
        <location evidence="1">Cell inner membrane</location>
    </subcellularLocation>
</comment>
<accession>A0ABU3A2G0</accession>
<dbReference type="EMBL" id="JAVRIF010000005">
    <property type="protein sequence ID" value="MDT0603980.1"/>
    <property type="molecule type" value="Genomic_DNA"/>
</dbReference>
<keyword evidence="6 11" id="KW-0812">Transmembrane</keyword>
<keyword evidence="4" id="KW-1003">Cell membrane</keyword>
<evidence type="ECO:0000256" key="9">
    <source>
        <dbReference type="ARBA" id="ARBA00023136"/>
    </source>
</evidence>
<evidence type="ECO:0000256" key="8">
    <source>
        <dbReference type="ARBA" id="ARBA00022989"/>
    </source>
</evidence>
<name>A0ABU3A2G0_9GAMM</name>
<keyword evidence="7" id="KW-0653">Protein transport</keyword>
<dbReference type="Pfam" id="PF11356">
    <property type="entry name" value="T2SSC"/>
    <property type="match status" value="1"/>
</dbReference>
<dbReference type="InterPro" id="IPR024961">
    <property type="entry name" value="T2SS_GspC_N"/>
</dbReference>
<feature type="region of interest" description="Disordered" evidence="10">
    <location>
        <begin position="169"/>
        <end position="198"/>
    </location>
</feature>
<feature type="domain" description="Type II secretion system protein GspC N-terminal" evidence="12">
    <location>
        <begin position="23"/>
        <end position="160"/>
    </location>
</feature>
<feature type="transmembrane region" description="Helical" evidence="11">
    <location>
        <begin position="20"/>
        <end position="40"/>
    </location>
</feature>
<dbReference type="Proteomes" id="UP001266357">
    <property type="component" value="Unassembled WGS sequence"/>
</dbReference>
<dbReference type="InterPro" id="IPR001639">
    <property type="entry name" value="T2SS_protein-GspC"/>
</dbReference>
<reference evidence="13 14" key="1">
    <citation type="submission" date="2023-09" db="EMBL/GenBank/DDBJ databases">
        <authorList>
            <person name="Rey-Velasco X."/>
        </authorList>
    </citation>
    <scope>NUCLEOTIDE SEQUENCE [LARGE SCALE GENOMIC DNA]</scope>
    <source>
        <strain evidence="13 14">W431</strain>
    </source>
</reference>
<evidence type="ECO:0000256" key="5">
    <source>
        <dbReference type="ARBA" id="ARBA00022519"/>
    </source>
</evidence>
<evidence type="ECO:0000313" key="14">
    <source>
        <dbReference type="Proteomes" id="UP001266357"/>
    </source>
</evidence>
<evidence type="ECO:0000256" key="2">
    <source>
        <dbReference type="ARBA" id="ARBA00007986"/>
    </source>
</evidence>
<dbReference type="PROSITE" id="PS01141">
    <property type="entry name" value="T2SP_C"/>
    <property type="match status" value="1"/>
</dbReference>
<organism evidence="13 14">
    <name type="scientific">Thalassotalea castellviae</name>
    <dbReference type="NCBI Taxonomy" id="3075612"/>
    <lineage>
        <taxon>Bacteria</taxon>
        <taxon>Pseudomonadati</taxon>
        <taxon>Pseudomonadota</taxon>
        <taxon>Gammaproteobacteria</taxon>
        <taxon>Alteromonadales</taxon>
        <taxon>Colwelliaceae</taxon>
        <taxon>Thalassotalea</taxon>
    </lineage>
</organism>
<evidence type="ECO:0000256" key="11">
    <source>
        <dbReference type="SAM" id="Phobius"/>
    </source>
</evidence>
<evidence type="ECO:0000256" key="10">
    <source>
        <dbReference type="SAM" id="MobiDB-lite"/>
    </source>
</evidence>
<gene>
    <name evidence="13" type="primary">gspC</name>
    <name evidence="13" type="ORF">RM573_10275</name>
</gene>
<evidence type="ECO:0000259" key="12">
    <source>
        <dbReference type="Pfam" id="PF11356"/>
    </source>
</evidence>